<evidence type="ECO:0000259" key="1">
    <source>
        <dbReference type="Pfam" id="PF02872"/>
    </source>
</evidence>
<dbReference type="Proteomes" id="UP000249720">
    <property type="component" value="Unassembled WGS sequence"/>
</dbReference>
<reference evidence="2 3" key="1">
    <citation type="submission" date="2018-06" db="EMBL/GenBank/DDBJ databases">
        <title>Genomic Encyclopedia of Archaeal and Bacterial Type Strains, Phase II (KMG-II): from individual species to whole genera.</title>
        <authorList>
            <person name="Goeker M."/>
        </authorList>
    </citation>
    <scope>NUCLEOTIDE SEQUENCE [LARGE SCALE GENOMIC DNA]</scope>
    <source>
        <strain evidence="2 3">DSM 23241</strain>
    </source>
</reference>
<feature type="domain" description="5'-Nucleotidase C-terminal" evidence="1">
    <location>
        <begin position="74"/>
        <end position="202"/>
    </location>
</feature>
<proteinExistence type="predicted"/>
<dbReference type="InterPro" id="IPR008334">
    <property type="entry name" value="5'-Nucleotdase_C"/>
</dbReference>
<dbReference type="PANTHER" id="PTHR11575">
    <property type="entry name" value="5'-NUCLEOTIDASE-RELATED"/>
    <property type="match status" value="1"/>
</dbReference>
<evidence type="ECO:0000313" key="2">
    <source>
        <dbReference type="EMBL" id="PZX64681.1"/>
    </source>
</evidence>
<dbReference type="InterPro" id="IPR036907">
    <property type="entry name" value="5'-Nucleotdase_C_sf"/>
</dbReference>
<dbReference type="SUPFAM" id="SSF55816">
    <property type="entry name" value="5'-nucleotidase (syn. UDP-sugar hydrolase), C-terminal domain"/>
    <property type="match status" value="1"/>
</dbReference>
<dbReference type="GO" id="GO:0016787">
    <property type="term" value="F:hydrolase activity"/>
    <property type="evidence" value="ECO:0007669"/>
    <property type="project" value="InterPro"/>
</dbReference>
<gene>
    <name evidence="2" type="ORF">LX80_00881</name>
</gene>
<name>A0A2W7RW41_9BACT</name>
<evidence type="ECO:0000313" key="3">
    <source>
        <dbReference type="Proteomes" id="UP000249720"/>
    </source>
</evidence>
<dbReference type="GO" id="GO:0030288">
    <property type="term" value="C:outer membrane-bounded periplasmic space"/>
    <property type="evidence" value="ECO:0007669"/>
    <property type="project" value="TreeGrafter"/>
</dbReference>
<dbReference type="PANTHER" id="PTHR11575:SF24">
    <property type="entry name" value="5'-NUCLEOTIDASE"/>
    <property type="match status" value="1"/>
</dbReference>
<accession>A0A2W7RW41</accession>
<dbReference type="EMBL" id="QKZV01000002">
    <property type="protein sequence ID" value="PZX64681.1"/>
    <property type="molecule type" value="Genomic_DNA"/>
</dbReference>
<dbReference type="Pfam" id="PF02872">
    <property type="entry name" value="5_nucleotid_C"/>
    <property type="match status" value="1"/>
</dbReference>
<keyword evidence="3" id="KW-1185">Reference proteome</keyword>
<dbReference type="AlphaFoldDB" id="A0A2W7RW41"/>
<dbReference type="OrthoDB" id="4762412at2"/>
<sequence>MLKAISISSFTCLCIACIGHSQTVSTVQFQYHSISSSIQADSATQQWLKPYNDSIEKYLNTTIGFALENVYKGKGGGALGNLVTQAMLHQAQTKTGTTIHAAMLHPASIKGYLAQGNITIGSLTQLLPYNNQLVIVSISGLHLTQFIQQMAADGGWPICGIKYNITPQGNATNIYINNEPIIPGNTYQIVVTDYMKNGNYKCEILKLLPQVSLNTNLRESCKVYIESFTNNHEPLAINKVSPINYVYE</sequence>
<comment type="caution">
    <text evidence="2">The sequence shown here is derived from an EMBL/GenBank/DDBJ whole genome shotgun (WGS) entry which is preliminary data.</text>
</comment>
<protein>
    <submittedName>
        <fullName evidence="2">5'-nucleotidase-like protein</fullName>
    </submittedName>
</protein>
<dbReference type="RefSeq" id="WP_111293835.1">
    <property type="nucleotide sequence ID" value="NZ_QKZV01000002.1"/>
</dbReference>
<dbReference type="PRINTS" id="PR01607">
    <property type="entry name" value="APYRASEFAMLY"/>
</dbReference>
<organism evidence="2 3">
    <name type="scientific">Hydrotalea sandarakina</name>
    <dbReference type="NCBI Taxonomy" id="1004304"/>
    <lineage>
        <taxon>Bacteria</taxon>
        <taxon>Pseudomonadati</taxon>
        <taxon>Bacteroidota</taxon>
        <taxon>Chitinophagia</taxon>
        <taxon>Chitinophagales</taxon>
        <taxon>Chitinophagaceae</taxon>
        <taxon>Hydrotalea</taxon>
    </lineage>
</organism>
<dbReference type="InterPro" id="IPR006179">
    <property type="entry name" value="5_nucleotidase/apyrase"/>
</dbReference>
<dbReference type="Gene3D" id="3.90.780.10">
    <property type="entry name" value="5'-Nucleotidase, C-terminal domain"/>
    <property type="match status" value="1"/>
</dbReference>
<dbReference type="GO" id="GO:0009166">
    <property type="term" value="P:nucleotide catabolic process"/>
    <property type="evidence" value="ECO:0007669"/>
    <property type="project" value="InterPro"/>
</dbReference>